<evidence type="ECO:0000256" key="5">
    <source>
        <dbReference type="ARBA" id="ARBA00022490"/>
    </source>
</evidence>
<accession>A0A5Q2N1V9</accession>
<comment type="similarity">
    <text evidence="2">Belongs to the 'phage' integrase family. XerC subfamily.</text>
</comment>
<dbReference type="OrthoDB" id="9801717at2"/>
<feature type="region of interest" description="Disordered" evidence="13">
    <location>
        <begin position="289"/>
        <end position="321"/>
    </location>
</feature>
<dbReference type="InterPro" id="IPR002104">
    <property type="entry name" value="Integrase_catalytic"/>
</dbReference>
<dbReference type="GO" id="GO:0007059">
    <property type="term" value="P:chromosome segregation"/>
    <property type="evidence" value="ECO:0007669"/>
    <property type="project" value="UniProtKB-UniRule"/>
</dbReference>
<dbReference type="InterPro" id="IPR013762">
    <property type="entry name" value="Integrase-like_cat_sf"/>
</dbReference>
<dbReference type="PROSITE" id="PS51898">
    <property type="entry name" value="TYR_RECOMBINASE"/>
    <property type="match status" value="1"/>
</dbReference>
<dbReference type="InterPro" id="IPR011931">
    <property type="entry name" value="Recomb_XerC"/>
</dbReference>
<evidence type="ECO:0000256" key="13">
    <source>
        <dbReference type="SAM" id="MobiDB-lite"/>
    </source>
</evidence>
<evidence type="ECO:0000256" key="6">
    <source>
        <dbReference type="ARBA" id="ARBA00022618"/>
    </source>
</evidence>
<feature type="active site" evidence="12">
    <location>
        <position position="145"/>
    </location>
</feature>
<dbReference type="GO" id="GO:0003677">
    <property type="term" value="F:DNA binding"/>
    <property type="evidence" value="ECO:0007669"/>
    <property type="project" value="UniProtKB-UniRule"/>
</dbReference>
<gene>
    <name evidence="12 16" type="primary">xerD</name>
    <name evidence="16" type="ORF">FTV88_0346</name>
</gene>
<keyword evidence="11 12" id="KW-0131">Cell cycle</keyword>
<dbReference type="Gene3D" id="1.10.443.10">
    <property type="entry name" value="Intergrase catalytic core"/>
    <property type="match status" value="1"/>
</dbReference>
<dbReference type="PROSITE" id="PS51900">
    <property type="entry name" value="CB"/>
    <property type="match status" value="1"/>
</dbReference>
<dbReference type="HAMAP" id="MF_01808">
    <property type="entry name" value="Recomb_XerC_XerD"/>
    <property type="match status" value="1"/>
</dbReference>
<feature type="active site" evidence="12">
    <location>
        <position position="240"/>
    </location>
</feature>
<keyword evidence="8 12" id="KW-0229">DNA integration</keyword>
<dbReference type="InterPro" id="IPR010998">
    <property type="entry name" value="Integrase_recombinase_N"/>
</dbReference>
<keyword evidence="7 12" id="KW-0159">Chromosome partition</keyword>
<dbReference type="InterPro" id="IPR004107">
    <property type="entry name" value="Integrase_SAM-like_N"/>
</dbReference>
<feature type="active site" evidence="12">
    <location>
        <position position="266"/>
    </location>
</feature>
<evidence type="ECO:0000256" key="8">
    <source>
        <dbReference type="ARBA" id="ARBA00022908"/>
    </source>
</evidence>
<evidence type="ECO:0000256" key="2">
    <source>
        <dbReference type="ARBA" id="ARBA00006657"/>
    </source>
</evidence>
<dbReference type="PANTHER" id="PTHR30349">
    <property type="entry name" value="PHAGE INTEGRASE-RELATED"/>
    <property type="match status" value="1"/>
</dbReference>
<sequence>MQKEISMFLTHLVVERGLSDHTVAAYRRDLTDLVSFLENREIQSWTLVDRSALKDYLYDIHQRGLASSTRARRLAAMKTFFTFMLQETQLEKDPTALLDGPRQSRLLPDILNVEEVAALLESPPRTIVGLRDKAMLETLYASGIRVSELLSLKLDQVQLQQAFMKVMGKGGKERIVPLGSQAIEAIEAYVTKARSRWVGHSRENHLFVNQKGKAMSRQGFWKILKSYALKAGITKEISPHTLRHSFATHLLANGADIRSVQEMLGHADISTTQIYTHLTTGRIREVYDRSHPRALLKEPEKETNNNDSAEFEQKSHHNSPR</sequence>
<feature type="domain" description="Tyr recombinase" evidence="14">
    <location>
        <begin position="106"/>
        <end position="288"/>
    </location>
</feature>
<dbReference type="GO" id="GO:0006313">
    <property type="term" value="P:DNA transposition"/>
    <property type="evidence" value="ECO:0007669"/>
    <property type="project" value="UniProtKB-UniRule"/>
</dbReference>
<dbReference type="Proteomes" id="UP000366051">
    <property type="component" value="Chromosome"/>
</dbReference>
<dbReference type="InterPro" id="IPR011932">
    <property type="entry name" value="Recomb_XerD"/>
</dbReference>
<feature type="active site" evidence="12">
    <location>
        <position position="243"/>
    </location>
</feature>
<feature type="active site" evidence="12">
    <location>
        <position position="169"/>
    </location>
</feature>
<dbReference type="HAMAP" id="MF_01807">
    <property type="entry name" value="Recomb_XerD"/>
    <property type="match status" value="1"/>
</dbReference>
<dbReference type="InterPro" id="IPR023009">
    <property type="entry name" value="Tyrosine_recombinase_XerC/XerD"/>
</dbReference>
<dbReference type="InterPro" id="IPR050090">
    <property type="entry name" value="Tyrosine_recombinase_XerCD"/>
</dbReference>
<feature type="domain" description="Core-binding (CB)" evidence="15">
    <location>
        <begin position="1"/>
        <end position="85"/>
    </location>
</feature>
<evidence type="ECO:0000256" key="4">
    <source>
        <dbReference type="ARBA" id="ARBA00015810"/>
    </source>
</evidence>
<dbReference type="NCBIfam" id="NF001399">
    <property type="entry name" value="PRK00283.1"/>
    <property type="match status" value="1"/>
</dbReference>
<dbReference type="RefSeq" id="WP_153724084.1">
    <property type="nucleotide sequence ID" value="NZ_CP045875.1"/>
</dbReference>
<comment type="subunit">
    <text evidence="12">Forms a cyclic heterotetrameric complex composed of two molecules of XerC and two molecules of XerD.</text>
</comment>
<evidence type="ECO:0000259" key="15">
    <source>
        <dbReference type="PROSITE" id="PS51900"/>
    </source>
</evidence>
<dbReference type="KEGG" id="hcv:FTV88_0346"/>
<reference evidence="17" key="1">
    <citation type="submission" date="2019-11" db="EMBL/GenBank/DDBJ databases">
        <title>Genome sequence of Heliorestis convoluta strain HH, an alkaliphilic and minimalistic phototrophic bacterium from a soda lake in Egypt.</title>
        <authorList>
            <person name="Dewey E.D."/>
            <person name="Stokes L.M."/>
            <person name="Burchell B.M."/>
            <person name="Shaffer K.N."/>
            <person name="Huntington A.M."/>
            <person name="Baker J.M."/>
            <person name="Nadendla S."/>
            <person name="Giglio M.G."/>
            <person name="Touchman J.W."/>
            <person name="Blankenship R.E."/>
            <person name="Madigan M.T."/>
            <person name="Sattley W.M."/>
        </authorList>
    </citation>
    <scope>NUCLEOTIDE SEQUENCE [LARGE SCALE GENOMIC DNA]</scope>
    <source>
        <strain evidence="17">HH</strain>
    </source>
</reference>
<evidence type="ECO:0000259" key="14">
    <source>
        <dbReference type="PROSITE" id="PS51898"/>
    </source>
</evidence>
<keyword evidence="9 12" id="KW-0238">DNA-binding</keyword>
<dbReference type="SUPFAM" id="SSF56349">
    <property type="entry name" value="DNA breaking-rejoining enzymes"/>
    <property type="match status" value="1"/>
</dbReference>
<protein>
    <recommendedName>
        <fullName evidence="4 12">Tyrosine recombinase XerD</fullName>
    </recommendedName>
</protein>
<comment type="subcellular location">
    <subcellularLocation>
        <location evidence="1 12">Cytoplasm</location>
    </subcellularLocation>
</comment>
<dbReference type="InterPro" id="IPR011010">
    <property type="entry name" value="DNA_brk_join_enz"/>
</dbReference>
<evidence type="ECO:0000256" key="1">
    <source>
        <dbReference type="ARBA" id="ARBA00004496"/>
    </source>
</evidence>
<evidence type="ECO:0000256" key="3">
    <source>
        <dbReference type="ARBA" id="ARBA00010450"/>
    </source>
</evidence>
<name>A0A5Q2N1V9_9FIRM</name>
<keyword evidence="17" id="KW-1185">Reference proteome</keyword>
<organism evidence="16 17">
    <name type="scientific">Heliorestis convoluta</name>
    <dbReference type="NCBI Taxonomy" id="356322"/>
    <lineage>
        <taxon>Bacteria</taxon>
        <taxon>Bacillati</taxon>
        <taxon>Bacillota</taxon>
        <taxon>Clostridia</taxon>
        <taxon>Eubacteriales</taxon>
        <taxon>Heliobacteriaceae</taxon>
        <taxon>Heliorestis</taxon>
    </lineage>
</organism>
<keyword evidence="6 12" id="KW-0132">Cell division</keyword>
<dbReference type="Pfam" id="PF00589">
    <property type="entry name" value="Phage_integrase"/>
    <property type="match status" value="1"/>
</dbReference>
<evidence type="ECO:0000313" key="16">
    <source>
        <dbReference type="EMBL" id="QGG46525.1"/>
    </source>
</evidence>
<evidence type="ECO:0000256" key="12">
    <source>
        <dbReference type="HAMAP-Rule" id="MF_01807"/>
    </source>
</evidence>
<keyword evidence="10 12" id="KW-0233">DNA recombination</keyword>
<dbReference type="NCBIfam" id="TIGR02224">
    <property type="entry name" value="recomb_XerC"/>
    <property type="match status" value="1"/>
</dbReference>
<comment type="similarity">
    <text evidence="3 12">Belongs to the 'phage' integrase family. XerD subfamily.</text>
</comment>
<dbReference type="CDD" id="cd00798">
    <property type="entry name" value="INT_XerDC_C"/>
    <property type="match status" value="1"/>
</dbReference>
<dbReference type="GO" id="GO:0051301">
    <property type="term" value="P:cell division"/>
    <property type="evidence" value="ECO:0007669"/>
    <property type="project" value="UniProtKB-UniRule"/>
</dbReference>
<evidence type="ECO:0000256" key="10">
    <source>
        <dbReference type="ARBA" id="ARBA00023172"/>
    </source>
</evidence>
<dbReference type="Pfam" id="PF02899">
    <property type="entry name" value="Phage_int_SAM_1"/>
    <property type="match status" value="1"/>
</dbReference>
<dbReference type="AlphaFoldDB" id="A0A5Q2N1V9"/>
<evidence type="ECO:0000256" key="11">
    <source>
        <dbReference type="ARBA" id="ARBA00023306"/>
    </source>
</evidence>
<dbReference type="NCBIfam" id="TIGR02225">
    <property type="entry name" value="recomb_XerD"/>
    <property type="match status" value="1"/>
</dbReference>
<dbReference type="GO" id="GO:0005737">
    <property type="term" value="C:cytoplasm"/>
    <property type="evidence" value="ECO:0007669"/>
    <property type="project" value="UniProtKB-SubCell"/>
</dbReference>
<dbReference type="Gene3D" id="1.10.150.130">
    <property type="match status" value="1"/>
</dbReference>
<dbReference type="InterPro" id="IPR044068">
    <property type="entry name" value="CB"/>
</dbReference>
<dbReference type="GO" id="GO:0009037">
    <property type="term" value="F:tyrosine-based site-specific recombinase activity"/>
    <property type="evidence" value="ECO:0007669"/>
    <property type="project" value="UniProtKB-UniRule"/>
</dbReference>
<evidence type="ECO:0000313" key="17">
    <source>
        <dbReference type="Proteomes" id="UP000366051"/>
    </source>
</evidence>
<proteinExistence type="inferred from homology"/>
<dbReference type="NCBIfam" id="NF040815">
    <property type="entry name" value="recomb_XerA_Arch"/>
    <property type="match status" value="1"/>
</dbReference>
<feature type="compositionally biased region" description="Basic and acidic residues" evidence="13">
    <location>
        <begin position="289"/>
        <end position="304"/>
    </location>
</feature>
<comment type="function">
    <text evidence="12">Site-specific tyrosine recombinase, which acts by catalyzing the cutting and rejoining of the recombining DNA molecules. The XerC-XerD complex is essential to convert dimers of the bacterial chromosome into monomers to permit their segregation at cell division. It also contributes to the segregational stability of plasmids.</text>
</comment>
<evidence type="ECO:0000256" key="9">
    <source>
        <dbReference type="ARBA" id="ARBA00023125"/>
    </source>
</evidence>
<evidence type="ECO:0000256" key="7">
    <source>
        <dbReference type="ARBA" id="ARBA00022829"/>
    </source>
</evidence>
<keyword evidence="5 12" id="KW-0963">Cytoplasm</keyword>
<dbReference type="PANTHER" id="PTHR30349:SF81">
    <property type="entry name" value="TYROSINE RECOMBINASE XERC"/>
    <property type="match status" value="1"/>
</dbReference>
<feature type="active site" description="O-(3'-phospho-DNA)-tyrosine intermediate" evidence="12">
    <location>
        <position position="275"/>
    </location>
</feature>
<dbReference type="EMBL" id="CP045875">
    <property type="protein sequence ID" value="QGG46525.1"/>
    <property type="molecule type" value="Genomic_DNA"/>
</dbReference>